<keyword evidence="4" id="KW-1185">Reference proteome</keyword>
<dbReference type="PANTHER" id="PTHR32182:SF22">
    <property type="entry name" value="ATP-DEPENDENT ENDONUCLEASE, OLD FAMILY-RELATED"/>
    <property type="match status" value="1"/>
</dbReference>
<dbReference type="GO" id="GO:0005524">
    <property type="term" value="F:ATP binding"/>
    <property type="evidence" value="ECO:0007669"/>
    <property type="project" value="InterPro"/>
</dbReference>
<dbReference type="Gene3D" id="3.40.50.300">
    <property type="entry name" value="P-loop containing nucleotide triphosphate hydrolases"/>
    <property type="match status" value="1"/>
</dbReference>
<dbReference type="RefSeq" id="WP_073026982.1">
    <property type="nucleotide sequence ID" value="NZ_FQZS01000023.1"/>
</dbReference>
<dbReference type="GO" id="GO:0016887">
    <property type="term" value="F:ATP hydrolysis activity"/>
    <property type="evidence" value="ECO:0007669"/>
    <property type="project" value="InterPro"/>
</dbReference>
<protein>
    <submittedName>
        <fullName evidence="3">AAA domain</fullName>
    </submittedName>
</protein>
<reference evidence="3 4" key="1">
    <citation type="submission" date="2016-11" db="EMBL/GenBank/DDBJ databases">
        <authorList>
            <person name="Jaros S."/>
            <person name="Januszkiewicz K."/>
            <person name="Wedrychowicz H."/>
        </authorList>
    </citation>
    <scope>NUCLEOTIDE SEQUENCE [LARGE SCALE GENOMIC DNA]</scope>
    <source>
        <strain evidence="3 4">DSM 19022</strain>
    </source>
</reference>
<dbReference type="EMBL" id="FQZS01000023">
    <property type="protein sequence ID" value="SHJ25404.1"/>
    <property type="molecule type" value="Genomic_DNA"/>
</dbReference>
<dbReference type="InterPro" id="IPR027417">
    <property type="entry name" value="P-loop_NTPase"/>
</dbReference>
<gene>
    <name evidence="3" type="ORF">SAMN02745176_02927</name>
</gene>
<dbReference type="InterPro" id="IPR016195">
    <property type="entry name" value="Pol/histidinol_Pase-like"/>
</dbReference>
<feature type="region of interest" description="Disordered" evidence="2">
    <location>
        <begin position="546"/>
        <end position="566"/>
    </location>
</feature>
<evidence type="ECO:0000313" key="3">
    <source>
        <dbReference type="EMBL" id="SHJ25404.1"/>
    </source>
</evidence>
<dbReference type="Gene3D" id="3.20.20.140">
    <property type="entry name" value="Metal-dependent hydrolases"/>
    <property type="match status" value="1"/>
</dbReference>
<dbReference type="InterPro" id="IPR054787">
    <property type="entry name" value="TrlF_ATPase"/>
</dbReference>
<name>A0A1M6HTE9_9FIRM</name>
<dbReference type="PANTHER" id="PTHR32182">
    <property type="entry name" value="DNA REPLICATION AND REPAIR PROTEIN RECF"/>
    <property type="match status" value="1"/>
</dbReference>
<dbReference type="AlphaFoldDB" id="A0A1M6HTE9"/>
<dbReference type="SUPFAM" id="SSF52540">
    <property type="entry name" value="P-loop containing nucleoside triphosphate hydrolases"/>
    <property type="match status" value="1"/>
</dbReference>
<evidence type="ECO:0000256" key="2">
    <source>
        <dbReference type="SAM" id="MobiDB-lite"/>
    </source>
</evidence>
<keyword evidence="1" id="KW-0175">Coiled coil</keyword>
<feature type="coiled-coil region" evidence="1">
    <location>
        <begin position="568"/>
        <end position="712"/>
    </location>
</feature>
<dbReference type="SUPFAM" id="SSF89550">
    <property type="entry name" value="PHP domain-like"/>
    <property type="match status" value="1"/>
</dbReference>
<organism evidence="3 4">
    <name type="scientific">Lutispora thermophila DSM 19022</name>
    <dbReference type="NCBI Taxonomy" id="1122184"/>
    <lineage>
        <taxon>Bacteria</taxon>
        <taxon>Bacillati</taxon>
        <taxon>Bacillota</taxon>
        <taxon>Clostridia</taxon>
        <taxon>Lutisporales</taxon>
        <taxon>Lutisporaceae</taxon>
        <taxon>Lutispora</taxon>
    </lineage>
</organism>
<evidence type="ECO:0000256" key="1">
    <source>
        <dbReference type="SAM" id="Coils"/>
    </source>
</evidence>
<dbReference type="GO" id="GO:0000731">
    <property type="term" value="P:DNA synthesis involved in DNA repair"/>
    <property type="evidence" value="ECO:0007669"/>
    <property type="project" value="TreeGrafter"/>
</dbReference>
<proteinExistence type="predicted"/>
<sequence>MDSTFKRGSQWRKWDLHVHTPASVLNNQFGNDWDSYVKLLFNTAIQREIEVIGITDYFSIEGYKKIITEYINDDNKLATLFKDELSKDENYISKIKQILLLPNIEFRLDKIVSSKKDGQQPRRLNYHVIFSNEVSIADIEENFLEDLEFSYQGTTEHGLERRKLKKCNLEALGQKLRSEHQPFNQLSDYYVGCMNAVVSESDICKILKKDRPQLFQNKYILVLAEEYWDLVDWDGQDHNVRKNILSISDMIFSSNEKTRQWALSKNFQEEFGDNKPCIWGSDAHSPEKLFNPEQEKYCWIKADTTFEGLLQLLNEPKDRVFIGKRPEKLKTTELNKSRYIYKLDIKKVSNYPLTDEWFDNSIVFNSDLVAIIGSKGSGKSALSDILGLLGNSKNEKYFSFLNPERFRKPPQNLSQYFEAKLTWLDGCVDERGLSTNSKLTEVEKVKYLPQKYIENVCNDLGNGFEQEINKMVFSYLPENEKLMKSSFDDLINYLCQGIEDEMQSLKNDLDKINNRIIELEDKQNPDYIDAIKNQLKQKYIEIKNHRKIKPKEKEMPDEGQSSDENSKLKVLDEKIKSIDKKIEEVQAELNTVSVQITDLNLIKDKIIELCKRYEKTKDEIKEILDRHSFNISLKLDISYDMKDINNLLDRLNNYKNQMQILLEKDKEKQTDKSLYKMKENLTSEKEKIIGEMNSALKEYQNYLEELGIWEKRKNELIGDANKEGSFKYYATERRYIKQNLSKEINEAIKQREKICRDIYKLKLKKVNIYKQIYKPVMERINAMGNIKNDNLNFSVEILPESNFSDKFLFAINQSVSSDFRGIREGYEKLKEIIIKYNFSCEDDTVNFIKDVYDRLTRDKSKINKLLKDRERLYNYLYSLEYLKVEYKLKFGNRNMEQLSPGEKGTLLLIFYLVLDKDNCPLIIDQPEDNLDNQSVYEKLVPFIREAKNRRQVIIVTHNPNIAVACDAEQIIYCNMNKENCKIEYETGSIENPRINEYIVNVLEGTMPAFTLRELKYKVNNNREKGH</sequence>
<evidence type="ECO:0000313" key="4">
    <source>
        <dbReference type="Proteomes" id="UP000184442"/>
    </source>
</evidence>
<dbReference type="STRING" id="1122184.SAMN02745176_02927"/>
<dbReference type="GO" id="GO:0006302">
    <property type="term" value="P:double-strand break repair"/>
    <property type="evidence" value="ECO:0007669"/>
    <property type="project" value="TreeGrafter"/>
</dbReference>
<accession>A0A1M6HTE9</accession>
<dbReference type="Proteomes" id="UP000184442">
    <property type="component" value="Unassembled WGS sequence"/>
</dbReference>
<dbReference type="NCBIfam" id="NF045780">
    <property type="entry name" value="TrlF_fam_ATP"/>
    <property type="match status" value="1"/>
</dbReference>
<dbReference type="OrthoDB" id="9791620at2"/>
<feature type="coiled-coil region" evidence="1">
    <location>
        <begin position="495"/>
        <end position="522"/>
    </location>
</feature>